<feature type="domain" description="Spore protein YkvP/CgeB glycosyl transferase-like" evidence="1">
    <location>
        <begin position="280"/>
        <end position="428"/>
    </location>
</feature>
<sequence>MPDQISENKSLIKRYPKVLVVSYNCFSLGGATGRTLANLFWGWDKKSIAQLYMSNEIPDNDVCYNYFRVTDIDVINAFRGKKTAGLVYLKKYDHKNKKYDEKENSLYDKLKEMKDKRKIKMKFFRTIIWNLGLWKSKEYYRWLDEFHPDIVFVMAGENCFVDKIGLQISKRYRIPIVVYNCEDYQFKDYSIHGIYGILFQIMLRRSFSKLMAKTNHVIFNNPPLMKLFQKRYRINASVIYISSVLKECYIESPKEKLKISYLGNINNRYVSLLEIARTIKKIDENLVLDVYGRILNPNAKYELENNRDLRYHGVVSYDEVINILSHSDILVHCESFEPDAIIDKRHGFSTKIGDALAGGCCLFVYGPKTNAAVKYLIKYKAACVVTEKEQLENELRNLIQNEKLRAYYRKNALKAAEKNHDIQKSADRVYRIIQNAIKEGYKND</sequence>
<dbReference type="Gene3D" id="3.40.50.2000">
    <property type="entry name" value="Glycogen Phosphorylase B"/>
    <property type="match status" value="2"/>
</dbReference>
<dbReference type="AlphaFoldDB" id="A0A0H5SF99"/>
<dbReference type="InterPro" id="IPR055259">
    <property type="entry name" value="YkvP/CgeB_Glyco_trans-like"/>
</dbReference>
<dbReference type="Proteomes" id="UP000236497">
    <property type="component" value="Unassembled WGS sequence"/>
</dbReference>
<evidence type="ECO:0000259" key="1">
    <source>
        <dbReference type="Pfam" id="PF13524"/>
    </source>
</evidence>
<keyword evidence="3" id="KW-1185">Reference proteome</keyword>
<accession>A0A0H5SF99</accession>
<dbReference type="SUPFAM" id="SSF53756">
    <property type="entry name" value="UDP-Glycosyltransferase/glycogen phosphorylase"/>
    <property type="match status" value="1"/>
</dbReference>
<gene>
    <name evidence="2" type="ORF">HHT355_0901</name>
</gene>
<proteinExistence type="predicted"/>
<evidence type="ECO:0000313" key="2">
    <source>
        <dbReference type="EMBL" id="CRZ34104.1"/>
    </source>
</evidence>
<dbReference type="RefSeq" id="WP_103202218.1">
    <property type="nucleotide sequence ID" value="NZ_CVTD020000010.1"/>
</dbReference>
<dbReference type="EMBL" id="CVTD020000010">
    <property type="protein sequence ID" value="CRZ34104.1"/>
    <property type="molecule type" value="Genomic_DNA"/>
</dbReference>
<name>A0A0H5SF99_HERHM</name>
<evidence type="ECO:0000313" key="3">
    <source>
        <dbReference type="Proteomes" id="UP000236497"/>
    </source>
</evidence>
<reference evidence="2 3" key="1">
    <citation type="submission" date="2015-06" db="EMBL/GenBank/DDBJ databases">
        <authorList>
            <person name="Wibberg Daniel"/>
        </authorList>
    </citation>
    <scope>NUCLEOTIDE SEQUENCE [LARGE SCALE GENOMIC DNA]</scope>
    <source>
        <strain evidence="2 3">T3/55T</strain>
    </source>
</reference>
<dbReference type="Pfam" id="PF13524">
    <property type="entry name" value="Glyco_trans_1_2"/>
    <property type="match status" value="1"/>
</dbReference>
<dbReference type="OrthoDB" id="2022569at2"/>
<protein>
    <recommendedName>
        <fullName evidence="1">Spore protein YkvP/CgeB glycosyl transferase-like domain-containing protein</fullName>
    </recommendedName>
</protein>
<organism evidence="2 3">
    <name type="scientific">Herbinix hemicellulosilytica</name>
    <dbReference type="NCBI Taxonomy" id="1564487"/>
    <lineage>
        <taxon>Bacteria</taxon>
        <taxon>Bacillati</taxon>
        <taxon>Bacillota</taxon>
        <taxon>Clostridia</taxon>
        <taxon>Lachnospirales</taxon>
        <taxon>Lachnospiraceae</taxon>
        <taxon>Herbinix</taxon>
    </lineage>
</organism>